<evidence type="ECO:0000256" key="1">
    <source>
        <dbReference type="SAM" id="MobiDB-lite"/>
    </source>
</evidence>
<accession>A0A814V1M1</accession>
<evidence type="ECO:0000313" key="2">
    <source>
        <dbReference type="EMBL" id="CAF1091368.1"/>
    </source>
</evidence>
<dbReference type="Proteomes" id="UP000663832">
    <property type="component" value="Unassembled WGS sequence"/>
</dbReference>
<organism evidence="3 4">
    <name type="scientific">Adineta steineri</name>
    <dbReference type="NCBI Taxonomy" id="433720"/>
    <lineage>
        <taxon>Eukaryota</taxon>
        <taxon>Metazoa</taxon>
        <taxon>Spiralia</taxon>
        <taxon>Gnathifera</taxon>
        <taxon>Rotifera</taxon>
        <taxon>Eurotatoria</taxon>
        <taxon>Bdelloidea</taxon>
        <taxon>Adinetida</taxon>
        <taxon>Adinetidae</taxon>
        <taxon>Adineta</taxon>
    </lineage>
</organism>
<dbReference type="Gene3D" id="1.20.930.20">
    <property type="entry name" value="Adaptor protein Cbl, N-terminal domain"/>
    <property type="match status" value="1"/>
</dbReference>
<comment type="caution">
    <text evidence="3">The sequence shown here is derived from an EMBL/GenBank/DDBJ whole genome shotgun (WGS) entry which is preliminary data.</text>
</comment>
<dbReference type="AlphaFoldDB" id="A0A814V1M1"/>
<keyword evidence="4" id="KW-1185">Reference proteome</keyword>
<reference evidence="3" key="1">
    <citation type="submission" date="2021-02" db="EMBL/GenBank/DDBJ databases">
        <authorList>
            <person name="Nowell W R."/>
        </authorList>
    </citation>
    <scope>NUCLEOTIDE SEQUENCE</scope>
</reference>
<proteinExistence type="predicted"/>
<evidence type="ECO:0000313" key="3">
    <source>
        <dbReference type="EMBL" id="CAF1182819.1"/>
    </source>
</evidence>
<dbReference type="OrthoDB" id="9997318at2759"/>
<sequence length="166" mass="18765">MSIPLNPLTIIKLIQYGKERVETVTSNKEACALLVDDLDIIQGILNGLGPEEKTSADNYKLSRVMKKLHRITTRTNALFDKCASGKKWVKIRQYVCATSIKGELQKLHSEVPVTIGMLNLVFHIKRSAYTRGGTAIPTVDESIFNEEDEQDTEETEEYYVNDDNDE</sequence>
<dbReference type="EMBL" id="CAJNOM010000176">
    <property type="protein sequence ID" value="CAF1182819.1"/>
    <property type="molecule type" value="Genomic_DNA"/>
</dbReference>
<protein>
    <submittedName>
        <fullName evidence="3">Uncharacterized protein</fullName>
    </submittedName>
</protein>
<evidence type="ECO:0000313" key="4">
    <source>
        <dbReference type="Proteomes" id="UP000663832"/>
    </source>
</evidence>
<name>A0A814V1M1_9BILA</name>
<gene>
    <name evidence="2" type="ORF">BJG266_LOCUS20830</name>
    <name evidence="3" type="ORF">QVE165_LOCUS24780</name>
</gene>
<dbReference type="Proteomes" id="UP000663877">
    <property type="component" value="Unassembled WGS sequence"/>
</dbReference>
<dbReference type="InterPro" id="IPR036537">
    <property type="entry name" value="Adaptor_Cbl_N_dom_sf"/>
</dbReference>
<dbReference type="GO" id="GO:0007166">
    <property type="term" value="P:cell surface receptor signaling pathway"/>
    <property type="evidence" value="ECO:0007669"/>
    <property type="project" value="InterPro"/>
</dbReference>
<feature type="region of interest" description="Disordered" evidence="1">
    <location>
        <begin position="146"/>
        <end position="166"/>
    </location>
</feature>
<dbReference type="EMBL" id="CAJNOI010000120">
    <property type="protein sequence ID" value="CAF1091368.1"/>
    <property type="molecule type" value="Genomic_DNA"/>
</dbReference>